<dbReference type="InterPro" id="IPR035986">
    <property type="entry name" value="PKD_dom_sf"/>
</dbReference>
<feature type="region of interest" description="Disordered" evidence="1">
    <location>
        <begin position="211"/>
        <end position="235"/>
    </location>
</feature>
<dbReference type="STRING" id="1514971.AUR64_12490"/>
<reference evidence="3 4" key="1">
    <citation type="submission" date="2015-12" db="EMBL/GenBank/DDBJ databases">
        <title>Haloprofundus marisrubri gen. nov., sp. nov., an extremely halophilic archaeon isolated from the Discovery deep brine-seawater interface in the Red Sea.</title>
        <authorList>
            <person name="Zhang G."/>
            <person name="Stingl U."/>
            <person name="Rashid M."/>
        </authorList>
    </citation>
    <scope>NUCLEOTIDE SEQUENCE [LARGE SCALE GENOMIC DNA]</scope>
    <source>
        <strain evidence="3 4">SB9</strain>
    </source>
</reference>
<protein>
    <recommendedName>
        <fullName evidence="2">PKD domain-containing protein</fullName>
    </recommendedName>
</protein>
<dbReference type="InterPro" id="IPR013783">
    <property type="entry name" value="Ig-like_fold"/>
</dbReference>
<name>A0A0W1RA99_9EURY</name>
<dbReference type="OrthoDB" id="308103at2157"/>
<keyword evidence="4" id="KW-1185">Reference proteome</keyword>
<dbReference type="AlphaFoldDB" id="A0A0W1RA99"/>
<dbReference type="SUPFAM" id="SSF49299">
    <property type="entry name" value="PKD domain"/>
    <property type="match status" value="1"/>
</dbReference>
<proteinExistence type="predicted"/>
<evidence type="ECO:0000256" key="1">
    <source>
        <dbReference type="SAM" id="MobiDB-lite"/>
    </source>
</evidence>
<dbReference type="Proteomes" id="UP000054387">
    <property type="component" value="Unassembled WGS sequence"/>
</dbReference>
<dbReference type="Pfam" id="PF22352">
    <property type="entry name" value="K319L-like_PKD"/>
    <property type="match status" value="1"/>
</dbReference>
<accession>A0A0W1RA99</accession>
<dbReference type="InterPro" id="IPR000601">
    <property type="entry name" value="PKD_dom"/>
</dbReference>
<sequence length="1110" mass="124400">MNERRLFVVLLVVTATIPNAAVGTAPEPPLVDAGLDQTVERGSTVLLDGTGSRDPDGELTSYQWSIRGPDGRTVVPKNASAPHTSFVPDVVGRFEVTLTVTDDEGKTSSDTLYVTVEPGDAPSVRLSGPEDGFVGQERRFRVEITRGAAPLDTAVWRVDGTVVSRQSLSPEAAVAVLEMPFGTAETHDISVTVVDGDNRSDTDSKSVHIAAEASAEPDTGETAPTGPDSDPTVVRGDRVVTGERPLEGPYRVDAPSFANVETVEWYSERGLIGNGERFSHEWDPGTHTLYAVLHYETGSRDVARFEDGERSVVADPRPNASVSELRLERGTVSGTAVGSDAFGNLRAMTVSLDGRQIASWSGSGSGVSRNDLSFEANATPNEDHVLRVTVVDARGQKRVFTRSVTPSGSPEIVSSRFLNTPVDSYHERIDSERYIAYHEMRIDLNGADPEDVSTQSLIPTGHTKIVIEGINREHHDSDDLLIVRRGIHAQTPGSYPIMFKLGYKLGPGDVASDTLAVERSPPELRVNVSYHNEKRAEGDRPVVIDASDSFDPDGTELKYSWRDDMYADDAIYQPVDFTNLASMKIGIIDAYGYTTTDSKGLVGYYTPRVGKIKIVRKQQSYLPNETVRVNIVTQEYAQLGGLAIGLDVQNADNYHIKKWGPDYGGAPDNYKGEIRWNGTIEIPASEFQDVGKDPTIKLYNKENPNITVRSEDVPSVAVYEPTRVRFVGQSINNLKYTVLNTEYNWRQATDYTSLQRYREAGYVVDTTDRKGVEYNIQEYKKTQSAKYNTEQQHFDRYDSRKLLLDTNSDWVAAGSETTTDMWYTTESEWRDNKAGEGSFTGDTRTVRVEPARYRTERQYEYDHRVRKTGTRRVTETRTRTTTEVRERPVTRCTQWGCFESTERYTVTDRETYTVTTTETYSYYTTETESYWSTQPFRSDHYRTGDVRRIQTAPAEYEKQYQYEYRERHEETTTTYIAEKREQVRPAQYGWVHYETTTSGPRADQITRHDGFRVASTSKIRRWSLKKKVSESKETSNTYDDANDVIRTQAEVEGHVEQTLTDPMTGDTVTQTIGNSEQEFIASGLYTRSEILSNSTVSKTTSEACDCGRRR</sequence>
<dbReference type="EMBL" id="LOPU01000018">
    <property type="protein sequence ID" value="KTG10380.1"/>
    <property type="molecule type" value="Genomic_DNA"/>
</dbReference>
<evidence type="ECO:0000313" key="4">
    <source>
        <dbReference type="Proteomes" id="UP000054387"/>
    </source>
</evidence>
<organism evidence="3 4">
    <name type="scientific">Haloprofundus marisrubri</name>
    <dbReference type="NCBI Taxonomy" id="1514971"/>
    <lineage>
        <taxon>Archaea</taxon>
        <taxon>Methanobacteriati</taxon>
        <taxon>Methanobacteriota</taxon>
        <taxon>Stenosarchaea group</taxon>
        <taxon>Halobacteria</taxon>
        <taxon>Halobacteriales</taxon>
        <taxon>Haloferacaceae</taxon>
        <taxon>Haloprofundus</taxon>
    </lineage>
</organism>
<evidence type="ECO:0000259" key="2">
    <source>
        <dbReference type="PROSITE" id="PS50093"/>
    </source>
</evidence>
<dbReference type="PROSITE" id="PS50093">
    <property type="entry name" value="PKD"/>
    <property type="match status" value="1"/>
</dbReference>
<dbReference type="RefSeq" id="WP_058581733.1">
    <property type="nucleotide sequence ID" value="NZ_LOPU01000018.1"/>
</dbReference>
<feature type="domain" description="PKD" evidence="2">
    <location>
        <begin position="28"/>
        <end position="121"/>
    </location>
</feature>
<dbReference type="Gene3D" id="2.60.40.10">
    <property type="entry name" value="Immunoglobulins"/>
    <property type="match status" value="1"/>
</dbReference>
<comment type="caution">
    <text evidence="3">The sequence shown here is derived from an EMBL/GenBank/DDBJ whole genome shotgun (WGS) entry which is preliminary data.</text>
</comment>
<dbReference type="InterPro" id="IPR022409">
    <property type="entry name" value="PKD/Chitinase_dom"/>
</dbReference>
<dbReference type="SMART" id="SM00089">
    <property type="entry name" value="PKD"/>
    <property type="match status" value="1"/>
</dbReference>
<dbReference type="CDD" id="cd00146">
    <property type="entry name" value="PKD"/>
    <property type="match status" value="1"/>
</dbReference>
<gene>
    <name evidence="3" type="ORF">AUR64_12490</name>
</gene>
<evidence type="ECO:0000313" key="3">
    <source>
        <dbReference type="EMBL" id="KTG10380.1"/>
    </source>
</evidence>